<dbReference type="RefSeq" id="WP_163232132.1">
    <property type="nucleotide sequence ID" value="NZ_WHZW01000019.1"/>
</dbReference>
<dbReference type="EMBL" id="WHZW01000019">
    <property type="protein sequence ID" value="NEG90160.1"/>
    <property type="molecule type" value="Genomic_DNA"/>
</dbReference>
<sequence length="274" mass="29512">MTASSQPRRPRASARPTTARDWVPDQPGAWAMALLPALAGMIVGGTNAATIWPLIAWALCYCVQFTAARWIKSRFAHRYLPPTVIYTVLLVAVGLPFVVVNPTILWWAPPYAVLAALSFAAAWLRRERSLWGNAVAILASCMMPMVVGSFGDHAAGAEYPALANGGLPAAITFLLAQFGSVLFVKTMIRERGNTGYLLASWMWHGALLTASFAVWGVTGFGRLFAAPTAVGVWLLARAVAMPLIARRRTIRPIAVGLVEMASSLAVFITVITTF</sequence>
<evidence type="ECO:0000313" key="4">
    <source>
        <dbReference type="Proteomes" id="UP000469194"/>
    </source>
</evidence>
<feature type="compositionally biased region" description="Low complexity" evidence="1">
    <location>
        <begin position="1"/>
        <end position="20"/>
    </location>
</feature>
<feature type="transmembrane region" description="Helical" evidence="2">
    <location>
        <begin position="196"/>
        <end position="217"/>
    </location>
</feature>
<keyword evidence="2" id="KW-0812">Transmembrane</keyword>
<gene>
    <name evidence="3" type="ORF">GFD25_09220</name>
</gene>
<evidence type="ECO:0008006" key="5">
    <source>
        <dbReference type="Google" id="ProtNLM"/>
    </source>
</evidence>
<keyword evidence="4" id="KW-1185">Reference proteome</keyword>
<dbReference type="InterPro" id="IPR025576">
    <property type="entry name" value="YwiC"/>
</dbReference>
<feature type="transmembrane region" description="Helical" evidence="2">
    <location>
        <begin position="223"/>
        <end position="245"/>
    </location>
</feature>
<evidence type="ECO:0000313" key="3">
    <source>
        <dbReference type="EMBL" id="NEG90160.1"/>
    </source>
</evidence>
<protein>
    <recommendedName>
        <fullName evidence="5">YwiC-like family protein</fullName>
    </recommendedName>
</protein>
<feature type="transmembrane region" description="Helical" evidence="2">
    <location>
        <begin position="106"/>
        <end position="124"/>
    </location>
</feature>
<feature type="transmembrane region" description="Helical" evidence="2">
    <location>
        <begin position="83"/>
        <end position="100"/>
    </location>
</feature>
<feature type="transmembrane region" description="Helical" evidence="2">
    <location>
        <begin position="131"/>
        <end position="150"/>
    </location>
</feature>
<feature type="transmembrane region" description="Helical" evidence="2">
    <location>
        <begin position="162"/>
        <end position="184"/>
    </location>
</feature>
<comment type="caution">
    <text evidence="3">The sequence shown here is derived from an EMBL/GenBank/DDBJ whole genome shotgun (WGS) entry which is preliminary data.</text>
</comment>
<dbReference type="Proteomes" id="UP000469194">
    <property type="component" value="Unassembled WGS sequence"/>
</dbReference>
<keyword evidence="2" id="KW-1133">Transmembrane helix</keyword>
<name>A0A6N9Z6W9_9BIFI</name>
<proteinExistence type="predicted"/>
<keyword evidence="2" id="KW-0472">Membrane</keyword>
<reference evidence="3 4" key="1">
    <citation type="submission" date="2019-10" db="EMBL/GenBank/DDBJ databases">
        <title>Bifidobacterium from non-human primates.</title>
        <authorList>
            <person name="Modesto M."/>
        </authorList>
    </citation>
    <scope>NUCLEOTIDE SEQUENCE [LARGE SCALE GENOMIC DNA]</scope>
    <source>
        <strain evidence="3 4">TRE17</strain>
    </source>
</reference>
<evidence type="ECO:0000256" key="1">
    <source>
        <dbReference type="SAM" id="MobiDB-lite"/>
    </source>
</evidence>
<feature type="transmembrane region" description="Helical" evidence="2">
    <location>
        <begin position="252"/>
        <end position="271"/>
    </location>
</feature>
<organism evidence="3 4">
    <name type="scientific">Bifidobacterium aerophilum</name>
    <dbReference type="NCBI Taxonomy" id="1798155"/>
    <lineage>
        <taxon>Bacteria</taxon>
        <taxon>Bacillati</taxon>
        <taxon>Actinomycetota</taxon>
        <taxon>Actinomycetes</taxon>
        <taxon>Bifidobacteriales</taxon>
        <taxon>Bifidobacteriaceae</taxon>
        <taxon>Bifidobacterium</taxon>
    </lineage>
</organism>
<feature type="region of interest" description="Disordered" evidence="1">
    <location>
        <begin position="1"/>
        <end position="22"/>
    </location>
</feature>
<dbReference type="AlphaFoldDB" id="A0A6N9Z6W9"/>
<dbReference type="Pfam" id="PF14256">
    <property type="entry name" value="YwiC"/>
    <property type="match status" value="1"/>
</dbReference>
<accession>A0A6N9Z6W9</accession>
<evidence type="ECO:0000256" key="2">
    <source>
        <dbReference type="SAM" id="Phobius"/>
    </source>
</evidence>